<gene>
    <name evidence="1" type="ORF">MARU1_000786</name>
</gene>
<dbReference type="PANTHER" id="PTHR22806">
    <property type="entry name" value="NUCLEOPORIN NUP37 P37 -RELATED"/>
    <property type="match status" value="1"/>
</dbReference>
<accession>A0AAJ5YZS0</accession>
<dbReference type="EMBL" id="CP119917">
    <property type="protein sequence ID" value="WFD14780.1"/>
    <property type="molecule type" value="Genomic_DNA"/>
</dbReference>
<dbReference type="GO" id="GO:0031080">
    <property type="term" value="C:nuclear pore outer ring"/>
    <property type="evidence" value="ECO:0007669"/>
    <property type="project" value="InterPro"/>
</dbReference>
<reference evidence="1 2" key="1">
    <citation type="submission" date="2023-03" db="EMBL/GenBank/DDBJ databases">
        <title>Mating type loci evolution in Malassezia.</title>
        <authorList>
            <person name="Coelho M.A."/>
        </authorList>
    </citation>
    <scope>NUCLEOTIDE SEQUENCE [LARGE SCALE GENOMIC DNA]</scope>
    <source>
        <strain evidence="1 2">CBS 13387</strain>
    </source>
</reference>
<sequence>MSIPLQARSGAWQPALELLEPISLVRCCTSPLGRNLCMIVTETAVHVYVTSDESPNLSFEPVTSFFLGCRATGASWSPSTQHASTAWRIEILVATETNELRLLESVRQGSEASTSNKKVADTHARVSDLAWCASAGYESYAAAACADGTVRLWDLEGGCRTHYLNSPVLSVAFHPKVPKLLLAMESSGVGYLLDWLASDGELRTAASFHEPVTLGAHATQHYEAQGAAAWQAQDADMVGALLGSRWCVWNVHEASVPVASGQLHLPSVHGGLRFCPTNSRLFAVFAHGSMSPAVHIFDSAFPASPRSIDVHAQTPFRPGPVSLDTTGAAGTAATLPSAYGARSIDWMPRRMAAYDVLLVGVGRHLVPIPVA</sequence>
<dbReference type="InterPro" id="IPR019775">
    <property type="entry name" value="WD40_repeat_CS"/>
</dbReference>
<evidence type="ECO:0000313" key="2">
    <source>
        <dbReference type="Proteomes" id="UP001217582"/>
    </source>
</evidence>
<dbReference type="PROSITE" id="PS00678">
    <property type="entry name" value="WD_REPEATS_1"/>
    <property type="match status" value="1"/>
</dbReference>
<dbReference type="InterPro" id="IPR015943">
    <property type="entry name" value="WD40/YVTN_repeat-like_dom_sf"/>
</dbReference>
<keyword evidence="2" id="KW-1185">Reference proteome</keyword>
<dbReference type="PANTHER" id="PTHR22806:SF0">
    <property type="entry name" value="NUCLEOPORIN NUP37"/>
    <property type="match status" value="1"/>
</dbReference>
<organism evidence="1 2">
    <name type="scientific">Malassezia arunalokei</name>
    <dbReference type="NCBI Taxonomy" id="1514897"/>
    <lineage>
        <taxon>Eukaryota</taxon>
        <taxon>Fungi</taxon>
        <taxon>Dikarya</taxon>
        <taxon>Basidiomycota</taxon>
        <taxon>Ustilaginomycotina</taxon>
        <taxon>Malasseziomycetes</taxon>
        <taxon>Malasseziales</taxon>
        <taxon>Malasseziaceae</taxon>
        <taxon>Malassezia</taxon>
    </lineage>
</organism>
<evidence type="ECO:0008006" key="3">
    <source>
        <dbReference type="Google" id="ProtNLM"/>
    </source>
</evidence>
<dbReference type="SUPFAM" id="SSF50960">
    <property type="entry name" value="TolB, C-terminal domain"/>
    <property type="match status" value="1"/>
</dbReference>
<name>A0AAJ5YZS0_9BASI</name>
<protein>
    <recommendedName>
        <fullName evidence="3">Nucleoporin Nup37</fullName>
    </recommendedName>
</protein>
<dbReference type="Proteomes" id="UP001217582">
    <property type="component" value="Chromosome 2"/>
</dbReference>
<dbReference type="AlphaFoldDB" id="A0AAJ5YZS0"/>
<proteinExistence type="predicted"/>
<evidence type="ECO:0000313" key="1">
    <source>
        <dbReference type="EMBL" id="WFD14780.1"/>
    </source>
</evidence>
<dbReference type="Gene3D" id="2.130.10.10">
    <property type="entry name" value="YVTN repeat-like/Quinoprotein amine dehydrogenase"/>
    <property type="match status" value="1"/>
</dbReference>
<dbReference type="InterPro" id="IPR037626">
    <property type="entry name" value="NUP37"/>
</dbReference>